<comment type="caution">
    <text evidence="1">The sequence shown here is derived from an EMBL/GenBank/DDBJ whole genome shotgun (WGS) entry which is preliminary data.</text>
</comment>
<reference evidence="1" key="1">
    <citation type="submission" date="2020-02" db="EMBL/GenBank/DDBJ databases">
        <authorList>
            <person name="Palmer J.M."/>
        </authorList>
    </citation>
    <scope>NUCLEOTIDE SEQUENCE</scope>
    <source>
        <strain evidence="1">EPUS1.4</strain>
        <tissue evidence="1">Thallus</tissue>
    </source>
</reference>
<evidence type="ECO:0000313" key="1">
    <source>
        <dbReference type="EMBL" id="KAF7508135.1"/>
    </source>
</evidence>
<proteinExistence type="predicted"/>
<dbReference type="EMBL" id="JAACFV010000058">
    <property type="protein sequence ID" value="KAF7508135.1"/>
    <property type="molecule type" value="Genomic_DNA"/>
</dbReference>
<sequence>MMPRSTVNFPLLKQGAACAASKACLGGPDGLKLEIGPHLFAHIFCSLISPTLRGRSCFAGAIAIALDEARRSTGILAYAGSKLLEVDTYRLILSWLEWICTG</sequence>
<name>A0A8H7E4D1_9EURO</name>
<organism evidence="1 2">
    <name type="scientific">Endocarpon pusillum</name>
    <dbReference type="NCBI Taxonomy" id="364733"/>
    <lineage>
        <taxon>Eukaryota</taxon>
        <taxon>Fungi</taxon>
        <taxon>Dikarya</taxon>
        <taxon>Ascomycota</taxon>
        <taxon>Pezizomycotina</taxon>
        <taxon>Eurotiomycetes</taxon>
        <taxon>Chaetothyriomycetidae</taxon>
        <taxon>Verrucariales</taxon>
        <taxon>Verrucariaceae</taxon>
        <taxon>Endocarpon</taxon>
    </lineage>
</organism>
<keyword evidence="2" id="KW-1185">Reference proteome</keyword>
<dbReference type="AlphaFoldDB" id="A0A8H7E4D1"/>
<evidence type="ECO:0000313" key="2">
    <source>
        <dbReference type="Proteomes" id="UP000606974"/>
    </source>
</evidence>
<protein>
    <submittedName>
        <fullName evidence="1">Uncharacterized protein</fullName>
    </submittedName>
</protein>
<accession>A0A8H7E4D1</accession>
<gene>
    <name evidence="1" type="ORF">GJ744_009576</name>
</gene>
<dbReference type="Proteomes" id="UP000606974">
    <property type="component" value="Unassembled WGS sequence"/>
</dbReference>